<evidence type="ECO:0000313" key="3">
    <source>
        <dbReference type="Proteomes" id="UP000310249"/>
    </source>
</evidence>
<evidence type="ECO:0000256" key="1">
    <source>
        <dbReference type="ARBA" id="ARBA00006547"/>
    </source>
</evidence>
<accession>A0A5S3WHA6</accession>
<dbReference type="RefSeq" id="WP_138551529.1">
    <property type="nucleotide sequence ID" value="NZ_PNCH01000026.1"/>
</dbReference>
<dbReference type="Gene3D" id="3.30.2140.10">
    <property type="entry name" value="Arylamine N-acetyltransferase"/>
    <property type="match status" value="1"/>
</dbReference>
<dbReference type="GO" id="GO:0016407">
    <property type="term" value="F:acetyltransferase activity"/>
    <property type="evidence" value="ECO:0007669"/>
    <property type="project" value="InterPro"/>
</dbReference>
<dbReference type="Proteomes" id="UP000310249">
    <property type="component" value="Unassembled WGS sequence"/>
</dbReference>
<name>A0A5S3WHA6_9GAMM</name>
<proteinExistence type="inferred from homology"/>
<dbReference type="PANTHER" id="PTHR11786:SF0">
    <property type="entry name" value="ARYLAMINE N-ACETYLTRANSFERASE 4-RELATED"/>
    <property type="match status" value="1"/>
</dbReference>
<dbReference type="Pfam" id="PF00797">
    <property type="entry name" value="Acetyltransf_2"/>
    <property type="match status" value="1"/>
</dbReference>
<dbReference type="InterPro" id="IPR038765">
    <property type="entry name" value="Papain-like_cys_pep_sf"/>
</dbReference>
<gene>
    <name evidence="2" type="ORF">CWB99_18825</name>
</gene>
<protein>
    <submittedName>
        <fullName evidence="2">Arylamine N-acetyltransferase</fullName>
    </submittedName>
</protein>
<comment type="caution">
    <text evidence="2">The sequence shown here is derived from an EMBL/GenBank/DDBJ whole genome shotgun (WGS) entry which is preliminary data.</text>
</comment>
<dbReference type="Gene3D" id="2.40.128.150">
    <property type="entry name" value="Cysteine proteinases"/>
    <property type="match status" value="1"/>
</dbReference>
<dbReference type="PANTHER" id="PTHR11786">
    <property type="entry name" value="N-HYDROXYARYLAMINE O-ACETYLTRANSFERASE"/>
    <property type="match status" value="1"/>
</dbReference>
<reference evidence="2 3" key="1">
    <citation type="submission" date="2018-01" db="EMBL/GenBank/DDBJ databases">
        <authorList>
            <person name="Paulsen S."/>
            <person name="Gram L.K."/>
        </authorList>
    </citation>
    <scope>NUCLEOTIDE SEQUENCE [LARGE SCALE GENOMIC DNA]</scope>
    <source>
        <strain evidence="2 3">S2676</strain>
    </source>
</reference>
<organism evidence="2 3">
    <name type="scientific">Pseudoalteromonas rubra</name>
    <dbReference type="NCBI Taxonomy" id="43658"/>
    <lineage>
        <taxon>Bacteria</taxon>
        <taxon>Pseudomonadati</taxon>
        <taxon>Pseudomonadota</taxon>
        <taxon>Gammaproteobacteria</taxon>
        <taxon>Alteromonadales</taxon>
        <taxon>Pseudoalteromonadaceae</taxon>
        <taxon>Pseudoalteromonas</taxon>
    </lineage>
</organism>
<reference evidence="3" key="2">
    <citation type="submission" date="2019-06" db="EMBL/GenBank/DDBJ databases">
        <title>Co-occurence of chitin degradation, pigmentation and bioactivity in marine Pseudoalteromonas.</title>
        <authorList>
            <person name="Sonnenschein E.C."/>
            <person name="Bech P.K."/>
        </authorList>
    </citation>
    <scope>NUCLEOTIDE SEQUENCE [LARGE SCALE GENOMIC DNA]</scope>
    <source>
        <strain evidence="3">S2676</strain>
    </source>
</reference>
<dbReference type="InterPro" id="IPR001447">
    <property type="entry name" value="Arylamine_N-AcTrfase"/>
</dbReference>
<comment type="similarity">
    <text evidence="1">Belongs to the arylamine N-acetyltransferase family.</text>
</comment>
<dbReference type="OrthoDB" id="7181050at2"/>
<keyword evidence="2" id="KW-0808">Transferase</keyword>
<evidence type="ECO:0000313" key="2">
    <source>
        <dbReference type="EMBL" id="TMP26561.1"/>
    </source>
</evidence>
<dbReference type="SUPFAM" id="SSF54001">
    <property type="entry name" value="Cysteine proteinases"/>
    <property type="match status" value="1"/>
</dbReference>
<sequence>MTIQDYIQSLQLTHNQVSLEQLAEFQTKHLDLYSFSSINAMGEEILSLDEEALLTRLIENKQGGYCFEHNKLAYLALAELGYEVQPLLARVLVNGLEDNPRTHRITLVHLGEDSYLVDVGFGSKSLSAPLPVSKSGYVDVESYRYKIIRSADTIRVEIVHPEEVSLYSADLSRVTEKDFEVVHYYSHQHPESYFANNLVLARITNGKRYTLRNLLYGELHEASQISTHIDVTSASQLQSILQQKFLLNIDMAKAEHLYTLAQDKMVG</sequence>
<dbReference type="AlphaFoldDB" id="A0A5S3WHA6"/>
<dbReference type="EMBL" id="PNCI01000044">
    <property type="protein sequence ID" value="TMP26561.1"/>
    <property type="molecule type" value="Genomic_DNA"/>
</dbReference>